<dbReference type="Gene3D" id="2.160.10.10">
    <property type="entry name" value="Hexapeptide repeat proteins"/>
    <property type="match status" value="1"/>
</dbReference>
<evidence type="ECO:0000313" key="2">
    <source>
        <dbReference type="Proteomes" id="UP000315252"/>
    </source>
</evidence>
<accession>A0A545TXC6</accession>
<organism evidence="1 2">
    <name type="scientific">Denitrobaculum tricleocarpae</name>
    <dbReference type="NCBI Taxonomy" id="2591009"/>
    <lineage>
        <taxon>Bacteria</taxon>
        <taxon>Pseudomonadati</taxon>
        <taxon>Pseudomonadota</taxon>
        <taxon>Alphaproteobacteria</taxon>
        <taxon>Rhodospirillales</taxon>
        <taxon>Rhodospirillaceae</taxon>
        <taxon>Denitrobaculum</taxon>
    </lineage>
</organism>
<dbReference type="SUPFAM" id="SSF51161">
    <property type="entry name" value="Trimeric LpxA-like enzymes"/>
    <property type="match status" value="1"/>
</dbReference>
<dbReference type="Proteomes" id="UP000315252">
    <property type="component" value="Unassembled WGS sequence"/>
</dbReference>
<dbReference type="PANTHER" id="PTHR13061">
    <property type="entry name" value="DYNACTIN SUBUNIT P25"/>
    <property type="match status" value="1"/>
</dbReference>
<dbReference type="Pfam" id="PF00132">
    <property type="entry name" value="Hexapep"/>
    <property type="match status" value="1"/>
</dbReference>
<dbReference type="OrthoDB" id="9803036at2"/>
<gene>
    <name evidence="1" type="ORF">FKG95_06430</name>
</gene>
<dbReference type="InterPro" id="IPR050484">
    <property type="entry name" value="Transf_Hexapept/Carb_Anhydrase"/>
</dbReference>
<proteinExistence type="predicted"/>
<sequence>MLYAIGDKAPQFADEETSYVAPTAVVIGDVTMARESSVWWGVVMRGDNDSITLGEGSNIQENSVVHVDPGFPCHIGNGVTIGHSVTLHGCSIGDGTLVGIGAIILNGAKIGRNCLVGANSFIGEGKEIPDNSLVFGAPAKVARELSEDHIKRLRMSAESYVTKIPEYRNQLRRID</sequence>
<dbReference type="EMBL" id="VHSH01000002">
    <property type="protein sequence ID" value="TQV81872.1"/>
    <property type="molecule type" value="Genomic_DNA"/>
</dbReference>
<evidence type="ECO:0000313" key="1">
    <source>
        <dbReference type="EMBL" id="TQV81872.1"/>
    </source>
</evidence>
<dbReference type="InterPro" id="IPR001451">
    <property type="entry name" value="Hexapep"/>
</dbReference>
<protein>
    <submittedName>
        <fullName evidence="1">Gamma carbonic anhydrase family protein</fullName>
    </submittedName>
</protein>
<name>A0A545TXC6_9PROT</name>
<keyword evidence="2" id="KW-1185">Reference proteome</keyword>
<dbReference type="InterPro" id="IPR011004">
    <property type="entry name" value="Trimer_LpxA-like_sf"/>
</dbReference>
<dbReference type="AlphaFoldDB" id="A0A545TXC6"/>
<dbReference type="CDD" id="cd04645">
    <property type="entry name" value="LbH_gamma_CA_like"/>
    <property type="match status" value="1"/>
</dbReference>
<dbReference type="InterPro" id="IPR047324">
    <property type="entry name" value="LbH_gamma_CA-like"/>
</dbReference>
<dbReference type="RefSeq" id="WP_142895503.1">
    <property type="nucleotide sequence ID" value="NZ_ML660053.1"/>
</dbReference>
<dbReference type="PANTHER" id="PTHR13061:SF29">
    <property type="entry name" value="GAMMA CARBONIC ANHYDRASE-LIKE 1, MITOCHONDRIAL-RELATED"/>
    <property type="match status" value="1"/>
</dbReference>
<reference evidence="1 2" key="1">
    <citation type="submission" date="2019-06" db="EMBL/GenBank/DDBJ databases">
        <title>Whole genome sequence for Rhodospirillaceae sp. R148.</title>
        <authorList>
            <person name="Wang G."/>
        </authorList>
    </citation>
    <scope>NUCLEOTIDE SEQUENCE [LARGE SCALE GENOMIC DNA]</scope>
    <source>
        <strain evidence="1 2">R148</strain>
    </source>
</reference>
<comment type="caution">
    <text evidence="1">The sequence shown here is derived from an EMBL/GenBank/DDBJ whole genome shotgun (WGS) entry which is preliminary data.</text>
</comment>